<dbReference type="SFLD" id="SFLDS00003">
    <property type="entry name" value="Haloacid_Dehalogenase"/>
    <property type="match status" value="1"/>
</dbReference>
<dbReference type="SFLD" id="SFLDG01129">
    <property type="entry name" value="C1.5:_HAD__Beta-PGM__Phosphata"/>
    <property type="match status" value="1"/>
</dbReference>
<dbReference type="Proteomes" id="UP000254794">
    <property type="component" value="Unassembled WGS sequence"/>
</dbReference>
<dbReference type="RefSeq" id="WP_115330474.1">
    <property type="nucleotide sequence ID" value="NZ_CAAAHP010000007.1"/>
</dbReference>
<dbReference type="InterPro" id="IPR041492">
    <property type="entry name" value="HAD_2"/>
</dbReference>
<dbReference type="PANTHER" id="PTHR43434">
    <property type="entry name" value="PHOSPHOGLYCOLATE PHOSPHATASE"/>
    <property type="match status" value="1"/>
</dbReference>
<reference evidence="1 2" key="1">
    <citation type="submission" date="2018-06" db="EMBL/GenBank/DDBJ databases">
        <authorList>
            <consortium name="Pathogen Informatics"/>
            <person name="Doyle S."/>
        </authorList>
    </citation>
    <scope>NUCLEOTIDE SEQUENCE [LARGE SCALE GENOMIC DNA]</scope>
    <source>
        <strain evidence="1 2">NCTC13316</strain>
    </source>
</reference>
<organism evidence="1 2">
    <name type="scientific">Legionella busanensis</name>
    <dbReference type="NCBI Taxonomy" id="190655"/>
    <lineage>
        <taxon>Bacteria</taxon>
        <taxon>Pseudomonadati</taxon>
        <taxon>Pseudomonadota</taxon>
        <taxon>Gammaproteobacteria</taxon>
        <taxon>Legionellales</taxon>
        <taxon>Legionellaceae</taxon>
        <taxon>Legionella</taxon>
    </lineage>
</organism>
<gene>
    <name evidence="1" type="ORF">NCTC13316_00877</name>
</gene>
<dbReference type="InterPro" id="IPR023198">
    <property type="entry name" value="PGP-like_dom2"/>
</dbReference>
<dbReference type="SUPFAM" id="SSF56784">
    <property type="entry name" value="HAD-like"/>
    <property type="match status" value="1"/>
</dbReference>
<dbReference type="EMBL" id="UGOD01000001">
    <property type="protein sequence ID" value="STX50789.1"/>
    <property type="molecule type" value="Genomic_DNA"/>
</dbReference>
<keyword evidence="1" id="KW-0378">Hydrolase</keyword>
<dbReference type="OrthoDB" id="9800058at2"/>
<dbReference type="Pfam" id="PF13419">
    <property type="entry name" value="HAD_2"/>
    <property type="match status" value="1"/>
</dbReference>
<dbReference type="InterPro" id="IPR036412">
    <property type="entry name" value="HAD-like_sf"/>
</dbReference>
<evidence type="ECO:0000313" key="2">
    <source>
        <dbReference type="Proteomes" id="UP000254794"/>
    </source>
</evidence>
<dbReference type="GO" id="GO:0008967">
    <property type="term" value="F:phosphoglycolate phosphatase activity"/>
    <property type="evidence" value="ECO:0007669"/>
    <property type="project" value="TreeGrafter"/>
</dbReference>
<keyword evidence="2" id="KW-1185">Reference proteome</keyword>
<proteinExistence type="predicted"/>
<name>A0A378JKN7_9GAMM</name>
<dbReference type="Gene3D" id="3.40.50.1000">
    <property type="entry name" value="HAD superfamily/HAD-like"/>
    <property type="match status" value="1"/>
</dbReference>
<evidence type="ECO:0000313" key="1">
    <source>
        <dbReference type="EMBL" id="STX50789.1"/>
    </source>
</evidence>
<dbReference type="GO" id="GO:0005829">
    <property type="term" value="C:cytosol"/>
    <property type="evidence" value="ECO:0007669"/>
    <property type="project" value="TreeGrafter"/>
</dbReference>
<dbReference type="PANTHER" id="PTHR43434:SF13">
    <property type="entry name" value="PHOSPHOGLYCOLATE PHOSPHATASE"/>
    <property type="match status" value="1"/>
</dbReference>
<protein>
    <submittedName>
        <fullName evidence="1">HAD-superfamily hydrolase</fullName>
    </submittedName>
</protein>
<accession>A0A378JKN7</accession>
<dbReference type="GO" id="GO:0006281">
    <property type="term" value="P:DNA repair"/>
    <property type="evidence" value="ECO:0007669"/>
    <property type="project" value="TreeGrafter"/>
</dbReference>
<dbReference type="Gene3D" id="1.10.150.240">
    <property type="entry name" value="Putative phosphatase, domain 2"/>
    <property type="match status" value="1"/>
</dbReference>
<dbReference type="InterPro" id="IPR023214">
    <property type="entry name" value="HAD_sf"/>
</dbReference>
<sequence>MSKNSRKNNIIFFDFDGTIADTMKQYIYLYNEFAKKNKKPVISVYDYLKLRNSSFNEVRKKLGYNLLETFYIAKKLKKQLYAAPFSIKIVPGIIDIINEMHKRNFLIYIVSSNTKKNIQKILVAHGINHIEEIISTFRGFNKTYFIKKYLKKHKDYLHAFLISDEYKDIRAANKLDIISLAVTWGANNFNQIHDVTPNFIINHPSQILTAIEQLT</sequence>
<dbReference type="AlphaFoldDB" id="A0A378JKN7"/>
<dbReference type="InterPro" id="IPR050155">
    <property type="entry name" value="HAD-like_hydrolase_sf"/>
</dbReference>